<dbReference type="EMBL" id="JAAITB010000018">
    <property type="protein sequence ID" value="NSJ79688.1"/>
    <property type="molecule type" value="Genomic_DNA"/>
</dbReference>
<dbReference type="PRINTS" id="PR00455">
    <property type="entry name" value="HTHTETR"/>
</dbReference>
<proteinExistence type="predicted"/>
<dbReference type="RefSeq" id="WP_044929883.1">
    <property type="nucleotide sequence ID" value="NC_021016.1"/>
</dbReference>
<gene>
    <name evidence="4" type="ORF">G5A72_08850</name>
</gene>
<reference evidence="4 5" key="1">
    <citation type="journal article" date="2020" name="Cell Host Microbe">
        <title>Functional and Genomic Variation between Human-Derived Isolates of Lachnospiraceae Reveals Inter- and Intra-Species Diversity.</title>
        <authorList>
            <person name="Sorbara M.T."/>
            <person name="Littmann E.R."/>
            <person name="Fontana E."/>
            <person name="Moody T.U."/>
            <person name="Kohout C.E."/>
            <person name="Gjonbalaj M."/>
            <person name="Eaton V."/>
            <person name="Seok R."/>
            <person name="Leiner I.M."/>
            <person name="Pamer E.G."/>
        </authorList>
    </citation>
    <scope>NUCLEOTIDE SEQUENCE [LARGE SCALE GENOMIC DNA]</scope>
    <source>
        <strain evidence="4 5">MSK.14.57</strain>
    </source>
</reference>
<sequence length="207" mass="23886">MYKIDGKGTTLENIHLAAKAEFLEKGYKDASLRNIVKSVGMTTGAFYGYYKSKEELFEAIVGEHYEYILNRFIKAQEEFAQLPAARQPEVMSDISGICMYDILHYAYEHLEECKLILCCSEGTKFSGLIDEMVEIEADGTHAYQEVLRQLGRPSPKIDPRLEHILITGMFHTFFELIIHEMPLKDAENYVREMRAFYTVGWMKIMGQ</sequence>
<dbReference type="PANTHER" id="PTHR43479">
    <property type="entry name" value="ACREF/ENVCD OPERON REPRESSOR-RELATED"/>
    <property type="match status" value="1"/>
</dbReference>
<accession>A0ABX2I2D3</accession>
<evidence type="ECO:0000313" key="5">
    <source>
        <dbReference type="Proteomes" id="UP001644750"/>
    </source>
</evidence>
<dbReference type="InterPro" id="IPR001647">
    <property type="entry name" value="HTH_TetR"/>
</dbReference>
<keyword evidence="5" id="KW-1185">Reference proteome</keyword>
<dbReference type="SUPFAM" id="SSF46689">
    <property type="entry name" value="Homeodomain-like"/>
    <property type="match status" value="1"/>
</dbReference>
<dbReference type="InterPro" id="IPR009057">
    <property type="entry name" value="Homeodomain-like_sf"/>
</dbReference>
<keyword evidence="1 2" id="KW-0238">DNA-binding</keyword>
<feature type="domain" description="HTH tetR-type" evidence="3">
    <location>
        <begin position="8"/>
        <end position="68"/>
    </location>
</feature>
<evidence type="ECO:0000259" key="3">
    <source>
        <dbReference type="PROSITE" id="PS50977"/>
    </source>
</evidence>
<feature type="DNA-binding region" description="H-T-H motif" evidence="2">
    <location>
        <begin position="31"/>
        <end position="50"/>
    </location>
</feature>
<evidence type="ECO:0000256" key="2">
    <source>
        <dbReference type="PROSITE-ProRule" id="PRU00335"/>
    </source>
</evidence>
<dbReference type="Gene3D" id="1.10.357.10">
    <property type="entry name" value="Tetracycline Repressor, domain 2"/>
    <property type="match status" value="1"/>
</dbReference>
<dbReference type="PROSITE" id="PS50977">
    <property type="entry name" value="HTH_TETR_2"/>
    <property type="match status" value="1"/>
</dbReference>
<dbReference type="Pfam" id="PF00440">
    <property type="entry name" value="TetR_N"/>
    <property type="match status" value="1"/>
</dbReference>
<evidence type="ECO:0000313" key="4">
    <source>
        <dbReference type="EMBL" id="NSJ79688.1"/>
    </source>
</evidence>
<dbReference type="Proteomes" id="UP001644750">
    <property type="component" value="Unassembled WGS sequence"/>
</dbReference>
<organism evidence="4 5">
    <name type="scientific">Anaerostipes hadrus</name>
    <dbReference type="NCBI Taxonomy" id="649756"/>
    <lineage>
        <taxon>Bacteria</taxon>
        <taxon>Bacillati</taxon>
        <taxon>Bacillota</taxon>
        <taxon>Clostridia</taxon>
        <taxon>Lachnospirales</taxon>
        <taxon>Lachnospiraceae</taxon>
        <taxon>Anaerostipes</taxon>
    </lineage>
</organism>
<name>A0ABX2I2D3_ANAHA</name>
<dbReference type="InterPro" id="IPR050624">
    <property type="entry name" value="HTH-type_Tx_Regulator"/>
</dbReference>
<protein>
    <submittedName>
        <fullName evidence="4">TetR/AcrR family transcriptional regulator</fullName>
    </submittedName>
</protein>
<evidence type="ECO:0000256" key="1">
    <source>
        <dbReference type="ARBA" id="ARBA00023125"/>
    </source>
</evidence>
<comment type="caution">
    <text evidence="4">The sequence shown here is derived from an EMBL/GenBank/DDBJ whole genome shotgun (WGS) entry which is preliminary data.</text>
</comment>
<dbReference type="PANTHER" id="PTHR43479:SF11">
    <property type="entry name" value="ACREF_ENVCD OPERON REPRESSOR-RELATED"/>
    <property type="match status" value="1"/>
</dbReference>